<evidence type="ECO:0000256" key="4">
    <source>
        <dbReference type="ARBA" id="ARBA00022490"/>
    </source>
</evidence>
<keyword evidence="10" id="KW-0547">Nucleotide-binding</keyword>
<evidence type="ECO:0000259" key="22">
    <source>
        <dbReference type="PROSITE" id="PS51789"/>
    </source>
</evidence>
<evidence type="ECO:0000256" key="1">
    <source>
        <dbReference type="ARBA" id="ARBA00004496"/>
    </source>
</evidence>
<dbReference type="GO" id="GO:0003725">
    <property type="term" value="F:double-stranded RNA binding"/>
    <property type="evidence" value="ECO:0007669"/>
    <property type="project" value="TreeGrafter"/>
</dbReference>
<keyword evidence="13" id="KW-0862">Zinc</keyword>
<dbReference type="InterPro" id="IPR051363">
    <property type="entry name" value="RLR_Helicase"/>
</dbReference>
<evidence type="ECO:0000256" key="5">
    <source>
        <dbReference type="ARBA" id="ARBA00022499"/>
    </source>
</evidence>
<dbReference type="InterPro" id="IPR011545">
    <property type="entry name" value="DEAD/DEAH_box_helicase_dom"/>
</dbReference>
<feature type="domain" description="Helicase C-terminal" evidence="21">
    <location>
        <begin position="610"/>
        <end position="790"/>
    </location>
</feature>
<evidence type="ECO:0000256" key="9">
    <source>
        <dbReference type="ARBA" id="ARBA00022737"/>
    </source>
</evidence>
<evidence type="ECO:0000256" key="12">
    <source>
        <dbReference type="ARBA" id="ARBA00022806"/>
    </source>
</evidence>
<dbReference type="InterPro" id="IPR038557">
    <property type="entry name" value="RLR_C_sf"/>
</dbReference>
<keyword evidence="12" id="KW-0347">Helicase</keyword>
<dbReference type="InterPro" id="IPR001650">
    <property type="entry name" value="Helicase_C-like"/>
</dbReference>
<evidence type="ECO:0000313" key="23">
    <source>
        <dbReference type="EMBL" id="KAJ8339285.1"/>
    </source>
</evidence>
<feature type="domain" description="RLR CTR" evidence="22">
    <location>
        <begin position="797"/>
        <end position="925"/>
    </location>
</feature>
<protein>
    <recommendedName>
        <fullName evidence="3">RNA helicase</fullName>
        <ecNumber evidence="3">3.6.4.13</ecNumber>
    </recommendedName>
</protein>
<keyword evidence="14" id="KW-0067">ATP-binding</keyword>
<dbReference type="SMART" id="SM00487">
    <property type="entry name" value="DEXDc"/>
    <property type="match status" value="1"/>
</dbReference>
<dbReference type="GO" id="GO:0002753">
    <property type="term" value="P:cytoplasmic pattern recognition receptor signaling pathway"/>
    <property type="evidence" value="ECO:0007669"/>
    <property type="project" value="TreeGrafter"/>
</dbReference>
<dbReference type="GO" id="GO:0003724">
    <property type="term" value="F:RNA helicase activity"/>
    <property type="evidence" value="ECO:0007669"/>
    <property type="project" value="UniProtKB-EC"/>
</dbReference>
<dbReference type="Pfam" id="PF18119">
    <property type="entry name" value="RIG-I_C"/>
    <property type="match status" value="1"/>
</dbReference>
<dbReference type="PANTHER" id="PTHR14074">
    <property type="entry name" value="HELICASE WITH DEATH DOMAIN-RELATED"/>
    <property type="match status" value="1"/>
</dbReference>
<evidence type="ECO:0000256" key="18">
    <source>
        <dbReference type="ARBA" id="ARBA00023118"/>
    </source>
</evidence>
<evidence type="ECO:0000256" key="14">
    <source>
        <dbReference type="ARBA" id="ARBA00022840"/>
    </source>
</evidence>
<keyword evidence="11" id="KW-0378">Hydrolase</keyword>
<dbReference type="GO" id="GO:0016787">
    <property type="term" value="F:hydrolase activity"/>
    <property type="evidence" value="ECO:0007669"/>
    <property type="project" value="UniProtKB-KW"/>
</dbReference>
<dbReference type="Gene3D" id="2.170.150.30">
    <property type="entry name" value="RIG-I-like receptor, C-terminal regulatory domain"/>
    <property type="match status" value="1"/>
</dbReference>
<evidence type="ECO:0000259" key="21">
    <source>
        <dbReference type="PROSITE" id="PS51194"/>
    </source>
</evidence>
<comment type="catalytic activity">
    <reaction evidence="19">
        <text>ATP + H2O = ADP + phosphate + H(+)</text>
        <dbReference type="Rhea" id="RHEA:13065"/>
        <dbReference type="ChEBI" id="CHEBI:15377"/>
        <dbReference type="ChEBI" id="CHEBI:15378"/>
        <dbReference type="ChEBI" id="CHEBI:30616"/>
        <dbReference type="ChEBI" id="CHEBI:43474"/>
        <dbReference type="ChEBI" id="CHEBI:456216"/>
        <dbReference type="EC" id="3.6.4.13"/>
    </reaction>
    <physiologicalReaction direction="left-to-right" evidence="19">
        <dbReference type="Rhea" id="RHEA:13066"/>
    </physiologicalReaction>
</comment>
<evidence type="ECO:0000256" key="16">
    <source>
        <dbReference type="ARBA" id="ARBA00022859"/>
    </source>
</evidence>
<proteinExistence type="inferred from homology"/>
<keyword evidence="24" id="KW-1185">Reference proteome</keyword>
<sequence length="932" mass="106031">MAEKNILQKYQSYITQIIQPSCILPLVDFLNDYAEQIKTTEAQKGLTEAATVMMKFIYDRTETDGWFRMLLDGFSNAGYCTLAEAIDSTDFAAIDKATVHKEEVRRLSVMLHQVKPLDILLHMPGGLLPTQRERVERMTAENGNISGMQTMLDLLLRTDDPQWYSYFLDALRKGGYWHVVNVLDDQNGNASQQGAEGKEEALEEMEISFSEEAGHSNLCASADDVKDGCQPASNYEDMPSLGQLRNYQQELAEPALKGKNTIICAPTGSGKTMVAMEICKQHLEQATEERGRKVVFLANTIPLCQQQMEMFQKYFDYTEVGVTGHFGENASPLAIRVSVDTYDIMVMTPKLFEINVEEGYIPGLSTFSLIIFDECHHTMKNHSYSAIMKMYMDIKMGPEATPLPQIVGLTASVGVGKSKNEQEAREYIYQLCANLDTDTISTVRQNEEELRSHVFVPTKDTIIAKRRVSSPFMDNVLELMAQVESLAKKTYNIDTLSKIPRSTRGSQSYEQWIVEVQRNCKVLRLDNEDEEKKVCRKLVTCSEHLRKYNDCLIISEDARVKDAFKYLQEYFNNMDPAFFDETDEKLVNYFQEKTAMLEKFANDSVTDNPKLCQLQMVFAEQYRFKPETRTILFVRTRALAEAIKEWVLETPSLAHLRPRVLIGRRKTENVEGMSLSNQKAALDAFQVGGSKLLIATSVADEGIDIATCNLVLLYDYVGNVIKMVQTRGRGRAKDSLCILITSNSESATKEQINILHEKMMYDAISNIQKIDHNKFLTKVNIIQTSMKKIQDMERQMAKARRQENDIFVLLCGKCRKVTCNSKDLRVIKNSHRVVINKDFIELCNVVPHPKPKKYDDIEMKFKIACAVCNHDWGIMGSYLGFSELPLLKTDGFVFVNNHTQRKQVVRKWQDFPGVIEEFNILEMSSAAQGKGV</sequence>
<dbReference type="EMBL" id="JAINUF010000017">
    <property type="protein sequence ID" value="KAJ8339285.1"/>
    <property type="molecule type" value="Genomic_DNA"/>
</dbReference>
<dbReference type="InterPro" id="IPR027417">
    <property type="entry name" value="P-loop_NTPase"/>
</dbReference>
<keyword evidence="15" id="KW-0832">Ubl conjugation</keyword>
<dbReference type="GO" id="GO:0008270">
    <property type="term" value="F:zinc ion binding"/>
    <property type="evidence" value="ECO:0007669"/>
    <property type="project" value="TreeGrafter"/>
</dbReference>
<organism evidence="23 24">
    <name type="scientific">Synaphobranchus kaupii</name>
    <name type="common">Kaup's arrowtooth eel</name>
    <dbReference type="NCBI Taxonomy" id="118154"/>
    <lineage>
        <taxon>Eukaryota</taxon>
        <taxon>Metazoa</taxon>
        <taxon>Chordata</taxon>
        <taxon>Craniata</taxon>
        <taxon>Vertebrata</taxon>
        <taxon>Euteleostomi</taxon>
        <taxon>Actinopterygii</taxon>
        <taxon>Neopterygii</taxon>
        <taxon>Teleostei</taxon>
        <taxon>Anguilliformes</taxon>
        <taxon>Synaphobranchidae</taxon>
        <taxon>Synaphobranchus</taxon>
    </lineage>
</organism>
<reference evidence="23" key="1">
    <citation type="journal article" date="2023" name="Science">
        <title>Genome structures resolve the early diversification of teleost fishes.</title>
        <authorList>
            <person name="Parey E."/>
            <person name="Louis A."/>
            <person name="Montfort J."/>
            <person name="Bouchez O."/>
            <person name="Roques C."/>
            <person name="Iampietro C."/>
            <person name="Lluch J."/>
            <person name="Castinel A."/>
            <person name="Donnadieu C."/>
            <person name="Desvignes T."/>
            <person name="Floi Bucao C."/>
            <person name="Jouanno E."/>
            <person name="Wen M."/>
            <person name="Mejri S."/>
            <person name="Dirks R."/>
            <person name="Jansen H."/>
            <person name="Henkel C."/>
            <person name="Chen W.J."/>
            <person name="Zahm M."/>
            <person name="Cabau C."/>
            <person name="Klopp C."/>
            <person name="Thompson A.W."/>
            <person name="Robinson-Rechavi M."/>
            <person name="Braasch I."/>
            <person name="Lecointre G."/>
            <person name="Bobe J."/>
            <person name="Postlethwait J.H."/>
            <person name="Berthelot C."/>
            <person name="Roest Crollius H."/>
            <person name="Guiguen Y."/>
        </authorList>
    </citation>
    <scope>NUCLEOTIDE SEQUENCE</scope>
    <source>
        <strain evidence="23">WJC10195</strain>
    </source>
</reference>
<evidence type="ECO:0000259" key="20">
    <source>
        <dbReference type="PROSITE" id="PS51192"/>
    </source>
</evidence>
<evidence type="ECO:0000256" key="7">
    <source>
        <dbReference type="ARBA" id="ARBA00022588"/>
    </source>
</evidence>
<dbReference type="Gene3D" id="1.10.533.10">
    <property type="entry name" value="Death Domain, Fas"/>
    <property type="match status" value="2"/>
</dbReference>
<dbReference type="PROSITE" id="PS51789">
    <property type="entry name" value="RLR_CTR"/>
    <property type="match status" value="1"/>
</dbReference>
<dbReference type="PROSITE" id="PS51192">
    <property type="entry name" value="HELICASE_ATP_BIND_1"/>
    <property type="match status" value="1"/>
</dbReference>
<dbReference type="OrthoDB" id="416741at2759"/>
<dbReference type="InterPro" id="IPR011029">
    <property type="entry name" value="DEATH-like_dom_sf"/>
</dbReference>
<dbReference type="GO" id="GO:0005524">
    <property type="term" value="F:ATP binding"/>
    <property type="evidence" value="ECO:0007669"/>
    <property type="project" value="UniProtKB-KW"/>
</dbReference>
<name>A0A9Q1IG24_SYNKA</name>
<keyword evidence="6" id="KW-0597">Phosphoprotein</keyword>
<evidence type="ECO:0000256" key="11">
    <source>
        <dbReference type="ARBA" id="ARBA00022801"/>
    </source>
</evidence>
<evidence type="ECO:0000256" key="8">
    <source>
        <dbReference type="ARBA" id="ARBA00022723"/>
    </source>
</evidence>
<dbReference type="Pfam" id="PF00271">
    <property type="entry name" value="Helicase_C"/>
    <property type="match status" value="1"/>
</dbReference>
<evidence type="ECO:0000256" key="10">
    <source>
        <dbReference type="ARBA" id="ARBA00022741"/>
    </source>
</evidence>
<dbReference type="Gene3D" id="3.40.50.300">
    <property type="entry name" value="P-loop containing nucleotide triphosphate hydrolases"/>
    <property type="match status" value="2"/>
</dbReference>
<keyword evidence="9" id="KW-0677">Repeat</keyword>
<dbReference type="Pfam" id="PF00270">
    <property type="entry name" value="DEAD"/>
    <property type="match status" value="1"/>
</dbReference>
<gene>
    <name evidence="23" type="ORF">SKAU_G00360710</name>
</gene>
<dbReference type="GO" id="GO:0003727">
    <property type="term" value="F:single-stranded RNA binding"/>
    <property type="evidence" value="ECO:0007669"/>
    <property type="project" value="TreeGrafter"/>
</dbReference>
<evidence type="ECO:0000256" key="17">
    <source>
        <dbReference type="ARBA" id="ARBA00022884"/>
    </source>
</evidence>
<evidence type="ECO:0000256" key="6">
    <source>
        <dbReference type="ARBA" id="ARBA00022553"/>
    </source>
</evidence>
<dbReference type="InterPro" id="IPR021673">
    <property type="entry name" value="RLR_CTR"/>
</dbReference>
<dbReference type="InterPro" id="IPR031964">
    <property type="entry name" value="CARD_dom"/>
</dbReference>
<evidence type="ECO:0000313" key="24">
    <source>
        <dbReference type="Proteomes" id="UP001152622"/>
    </source>
</evidence>
<evidence type="ECO:0000256" key="3">
    <source>
        <dbReference type="ARBA" id="ARBA00012552"/>
    </source>
</evidence>
<keyword evidence="4" id="KW-0963">Cytoplasm</keyword>
<comment type="similarity">
    <text evidence="2">Belongs to the helicase family. RLR subfamily.</text>
</comment>
<dbReference type="GO" id="GO:0005737">
    <property type="term" value="C:cytoplasm"/>
    <property type="evidence" value="ECO:0007669"/>
    <property type="project" value="UniProtKB-SubCell"/>
</dbReference>
<feature type="domain" description="Helicase ATP-binding" evidence="20">
    <location>
        <begin position="252"/>
        <end position="431"/>
    </location>
</feature>
<dbReference type="SMART" id="SM00490">
    <property type="entry name" value="HELICc"/>
    <property type="match status" value="1"/>
</dbReference>
<evidence type="ECO:0000256" key="13">
    <source>
        <dbReference type="ARBA" id="ARBA00022833"/>
    </source>
</evidence>
<dbReference type="CDD" id="cd15805">
    <property type="entry name" value="RIG-I_C"/>
    <property type="match status" value="1"/>
</dbReference>
<dbReference type="Pfam" id="PF11648">
    <property type="entry name" value="RIG-I_C-RD"/>
    <property type="match status" value="1"/>
</dbReference>
<keyword evidence="17" id="KW-0694">RNA-binding</keyword>
<evidence type="ECO:0000256" key="15">
    <source>
        <dbReference type="ARBA" id="ARBA00022843"/>
    </source>
</evidence>
<dbReference type="GO" id="GO:0140374">
    <property type="term" value="P:antiviral innate immune response"/>
    <property type="evidence" value="ECO:0007669"/>
    <property type="project" value="TreeGrafter"/>
</dbReference>
<keyword evidence="7" id="KW-0399">Innate immunity</keyword>
<dbReference type="InterPro" id="IPR014001">
    <property type="entry name" value="Helicase_ATP-bd"/>
</dbReference>
<evidence type="ECO:0000256" key="19">
    <source>
        <dbReference type="ARBA" id="ARBA00049390"/>
    </source>
</evidence>
<keyword evidence="16" id="KW-0391">Immunity</keyword>
<keyword evidence="18" id="KW-0051">Antiviral defense</keyword>
<dbReference type="EC" id="3.6.4.13" evidence="3"/>
<dbReference type="PROSITE" id="PS51194">
    <property type="entry name" value="HELICASE_CTER"/>
    <property type="match status" value="1"/>
</dbReference>
<dbReference type="SUPFAM" id="SSF52540">
    <property type="entry name" value="P-loop containing nucleoside triphosphate hydrolases"/>
    <property type="match status" value="2"/>
</dbReference>
<dbReference type="Gene3D" id="1.20.1320.30">
    <property type="match status" value="1"/>
</dbReference>
<dbReference type="AlphaFoldDB" id="A0A9Q1IG24"/>
<dbReference type="Pfam" id="PF16739">
    <property type="entry name" value="CARD_2"/>
    <property type="match status" value="2"/>
</dbReference>
<comment type="subcellular location">
    <subcellularLocation>
        <location evidence="1">Cytoplasm</location>
    </subcellularLocation>
</comment>
<dbReference type="InterPro" id="IPR041204">
    <property type="entry name" value="RIG-I-like_C"/>
</dbReference>
<comment type="caution">
    <text evidence="23">The sequence shown here is derived from an EMBL/GenBank/DDBJ whole genome shotgun (WGS) entry which is preliminary data.</text>
</comment>
<dbReference type="Proteomes" id="UP001152622">
    <property type="component" value="Chromosome 17"/>
</dbReference>
<accession>A0A9Q1IG24</accession>
<dbReference type="PANTHER" id="PTHR14074:SF16">
    <property type="entry name" value="ANTIVIRAL INNATE IMMUNE RESPONSE RECEPTOR RIG-I"/>
    <property type="match status" value="1"/>
</dbReference>
<keyword evidence="5" id="KW-1017">Isopeptide bond</keyword>
<keyword evidence="8" id="KW-0479">Metal-binding</keyword>
<evidence type="ECO:0000256" key="2">
    <source>
        <dbReference type="ARBA" id="ARBA00006866"/>
    </source>
</evidence>